<keyword evidence="3" id="KW-0804">Transcription</keyword>
<keyword evidence="2 4" id="KW-0238">DNA-binding</keyword>
<dbReference type="InterPro" id="IPR009057">
    <property type="entry name" value="Homeodomain-like_sf"/>
</dbReference>
<keyword evidence="7" id="KW-1185">Reference proteome</keyword>
<dbReference type="PROSITE" id="PS50977">
    <property type="entry name" value="HTH_TETR_2"/>
    <property type="match status" value="1"/>
</dbReference>
<evidence type="ECO:0000256" key="4">
    <source>
        <dbReference type="PROSITE-ProRule" id="PRU00335"/>
    </source>
</evidence>
<sequence length="248" mass="26266">MTADVVDGRTAETLQRKIVLAAADVLEQDGLDAMSTRTVATRAGVFPPTIFRLFGDKDGLLEAVGEHGFETYLQAKSRIPRSDDPVADLRLAWDLHIEFGLTRPAYYVLVFGQARSGHLSRAGRKAVAELQRMMTRVAAAGRLRMSVERATAIMHAAGVGVVSTMNSTPPDTRDLDTAVVTRDLVFDAITAPLAADSPPAGKGAGPATAAMGLRAVLAEAGELPLSPGEKLLLLELLNRLADVPKATG</sequence>
<evidence type="ECO:0000256" key="3">
    <source>
        <dbReference type="ARBA" id="ARBA00023163"/>
    </source>
</evidence>
<dbReference type="InterPro" id="IPR001647">
    <property type="entry name" value="HTH_TetR"/>
</dbReference>
<accession>A0ABP9J5J3</accession>
<dbReference type="PANTHER" id="PTHR30055">
    <property type="entry name" value="HTH-TYPE TRANSCRIPTIONAL REGULATOR RUTR"/>
    <property type="match status" value="1"/>
</dbReference>
<proteinExistence type="predicted"/>
<dbReference type="InterPro" id="IPR050109">
    <property type="entry name" value="HTH-type_TetR-like_transc_reg"/>
</dbReference>
<reference evidence="7" key="1">
    <citation type="journal article" date="2019" name="Int. J. Syst. Evol. Microbiol.">
        <title>The Global Catalogue of Microorganisms (GCM) 10K type strain sequencing project: providing services to taxonomists for standard genome sequencing and annotation.</title>
        <authorList>
            <consortium name="The Broad Institute Genomics Platform"/>
            <consortium name="The Broad Institute Genome Sequencing Center for Infectious Disease"/>
            <person name="Wu L."/>
            <person name="Ma J."/>
        </authorList>
    </citation>
    <scope>NUCLEOTIDE SEQUENCE [LARGE SCALE GENOMIC DNA]</scope>
    <source>
        <strain evidence="7">JCM 18409</strain>
    </source>
</reference>
<evidence type="ECO:0000259" key="5">
    <source>
        <dbReference type="PROSITE" id="PS50977"/>
    </source>
</evidence>
<dbReference type="Proteomes" id="UP001501759">
    <property type="component" value="Unassembled WGS sequence"/>
</dbReference>
<dbReference type="Gene3D" id="1.10.357.10">
    <property type="entry name" value="Tetracycline Repressor, domain 2"/>
    <property type="match status" value="1"/>
</dbReference>
<comment type="caution">
    <text evidence="6">The sequence shown here is derived from an EMBL/GenBank/DDBJ whole genome shotgun (WGS) entry which is preliminary data.</text>
</comment>
<dbReference type="SUPFAM" id="SSF48498">
    <property type="entry name" value="Tetracyclin repressor-like, C-terminal domain"/>
    <property type="match status" value="1"/>
</dbReference>
<dbReference type="PANTHER" id="PTHR30055:SF234">
    <property type="entry name" value="HTH-TYPE TRANSCRIPTIONAL REGULATOR BETI"/>
    <property type="match status" value="1"/>
</dbReference>
<dbReference type="Pfam" id="PF00440">
    <property type="entry name" value="TetR_N"/>
    <property type="match status" value="1"/>
</dbReference>
<name>A0ABP9J5J3_9ACTN</name>
<dbReference type="EMBL" id="BAABKB010000021">
    <property type="protein sequence ID" value="GAA5021308.1"/>
    <property type="molecule type" value="Genomic_DNA"/>
</dbReference>
<organism evidence="6 7">
    <name type="scientific">Streptomyces siamensis</name>
    <dbReference type="NCBI Taxonomy" id="1274986"/>
    <lineage>
        <taxon>Bacteria</taxon>
        <taxon>Bacillati</taxon>
        <taxon>Actinomycetota</taxon>
        <taxon>Actinomycetes</taxon>
        <taxon>Kitasatosporales</taxon>
        <taxon>Streptomycetaceae</taxon>
        <taxon>Streptomyces</taxon>
    </lineage>
</organism>
<dbReference type="RefSeq" id="WP_345654058.1">
    <property type="nucleotide sequence ID" value="NZ_BAABKB010000021.1"/>
</dbReference>
<keyword evidence="1" id="KW-0805">Transcription regulation</keyword>
<evidence type="ECO:0000256" key="2">
    <source>
        <dbReference type="ARBA" id="ARBA00023125"/>
    </source>
</evidence>
<dbReference type="SUPFAM" id="SSF46689">
    <property type="entry name" value="Homeodomain-like"/>
    <property type="match status" value="1"/>
</dbReference>
<feature type="DNA-binding region" description="H-T-H motif" evidence="4">
    <location>
        <begin position="35"/>
        <end position="54"/>
    </location>
</feature>
<protein>
    <submittedName>
        <fullName evidence="6">TetR/AcrR family transcriptional regulator</fullName>
    </submittedName>
</protein>
<evidence type="ECO:0000256" key="1">
    <source>
        <dbReference type="ARBA" id="ARBA00023015"/>
    </source>
</evidence>
<evidence type="ECO:0000313" key="7">
    <source>
        <dbReference type="Proteomes" id="UP001501759"/>
    </source>
</evidence>
<dbReference type="InterPro" id="IPR036271">
    <property type="entry name" value="Tet_transcr_reg_TetR-rel_C_sf"/>
</dbReference>
<feature type="domain" description="HTH tetR-type" evidence="5">
    <location>
        <begin position="12"/>
        <end position="72"/>
    </location>
</feature>
<gene>
    <name evidence="6" type="ORF">GCM10023335_52090</name>
</gene>
<evidence type="ECO:0000313" key="6">
    <source>
        <dbReference type="EMBL" id="GAA5021308.1"/>
    </source>
</evidence>